<dbReference type="SMART" id="SM00487">
    <property type="entry name" value="DEXDc"/>
    <property type="match status" value="1"/>
</dbReference>
<dbReference type="Gene3D" id="1.25.10.10">
    <property type="entry name" value="Leucine-rich Repeat Variant"/>
    <property type="match status" value="1"/>
</dbReference>
<evidence type="ECO:0000313" key="6">
    <source>
        <dbReference type="EMBL" id="GBG26221.1"/>
    </source>
</evidence>
<accession>A0A2R5GDG4</accession>
<dbReference type="Pfam" id="PF00271">
    <property type="entry name" value="Helicase_C"/>
    <property type="match status" value="1"/>
</dbReference>
<dbReference type="Pfam" id="PF00176">
    <property type="entry name" value="SNF2-rel_dom"/>
    <property type="match status" value="1"/>
</dbReference>
<organism evidence="6 7">
    <name type="scientific">Hondaea fermentalgiana</name>
    <dbReference type="NCBI Taxonomy" id="2315210"/>
    <lineage>
        <taxon>Eukaryota</taxon>
        <taxon>Sar</taxon>
        <taxon>Stramenopiles</taxon>
        <taxon>Bigyra</taxon>
        <taxon>Labyrinthulomycetes</taxon>
        <taxon>Thraustochytrida</taxon>
        <taxon>Thraustochytriidae</taxon>
        <taxon>Hondaea</taxon>
    </lineage>
</organism>
<dbReference type="SUPFAM" id="SSF48371">
    <property type="entry name" value="ARM repeat"/>
    <property type="match status" value="1"/>
</dbReference>
<name>A0A2R5GDG4_9STRA</name>
<dbReference type="InParanoid" id="A0A2R5GDG4"/>
<feature type="compositionally biased region" description="Polar residues" evidence="3">
    <location>
        <begin position="52"/>
        <end position="61"/>
    </location>
</feature>
<sequence length="1730" mass="187896">MPVLRNLRLAAFNPPGVGAAEDDILDENDLAPDSAEVASRKSLPQRPHVSTLIASSSSNDSRAAKPAPSVKFELKSKDSAASTSTGTTSSRKRSARELAQDRVKAARTNEATATDSFEQDLEHLVSESFFRGDSAAYQMASVWLVLAQNLLSHRWEARHGSAAALSAFMTSRTTWPAPCLEDIAVRCLCVLGMDRFGDYAADSVVAPVRESCARLLALAAASAAPQQSAMDHSRRVVETLCNMFSQNELHSDGPSVEAEGVAAEGSSGTVSDTLRDMGTATLWGRRYAALLAAKFLLLRAPSFRRNEGPHMLPRIGSILFQESEANMSVDAGKIVDTAVYNDEIRRAAADVTLVCIWETEDIDPETGRFDPLHAVAVLSRTHESAEKACHALWRLLARLDDVALITSRSVTLLAATSLIACKEYSSGTDAPRVLDMMLSHRNRQVQDTGLQALHLIARHDSSTGACQLTASFGKAQLLVWFRTTLAAALSNDSADNSVDGDFESSNSEQAEVAAKGISPSARVRQSALQVWAILVHGYLDQLAAAEVQGLVDECVSGQHGHGASAAAATALRALLEREDRNEHESRTREYSTSAYLAARVPNLANEDAFVTVLRVVAVTMAFRCDTLREACQTVCDHRDWGQMASSKVRAARSALEAALTFFINCFRSANIDEQIISQYLADREEVGLSTNDAFLESAQRFVASLAQEWLEALPEPTSQEDARLWNESTAAARSHTMQAIRRFSKLLAWSKLRNRAFFQVGRVCALGAGPVQGEVGPYLRPLVPATLDSEFAQFESKILAEGLVTLMGKLADADKTKALGTISKKILAAEWPRQQVLASSLALKYPNGEQLWMLLPELESRLLESSPGALWVCSTFAKRIALPDVLAHLRAGVQSFVGSETGKNGQESSNSSSNSSSSSSDTNGPIHNQGDHDEPVLNQDSEISLLQPLGSLFRALETWGDLAAPSWSIVHEFLLPVACDTSRDAKYRVRALSLLLSLLDEAKDPALCFLPFTAGLVPLVMPLLHDARAPQVRDLAAQCLATLIQVAPIERSARIPESVSHPADVQAARSRREAGQYFLDTLLTGATMEKDFAGVLQTAATAGIELRSYQKEGVCWLGFLAEHGLCGALCDDLGLGKTLMALTLVASLPSYTLPECSLVVCPSSLTGHWCQEAQQWYGTLLVPFAYVGSPRERGMELVRLLQFMSDPANASKHALLVISYTVLTRDADRIARMGLSWRTMILDEAHSIRNPYTAASEKCKLIGGAAQHRLAITGTPIHNDVLDLWSVFDFLMPGYLGDASSFERTVAKPVRASRVALSKDGITLDTGAADQGGGGSDDVSRPENLSSRASKREQQREIEGVRAAEALESLRRKILPFLLRREKSSVLRDLPPKIVQDLTMEMSPVQAKVYATLENDQGAGVSDPLGHSMRLLMACTHPLLCLRSLKNATRDRLERRLLESKLSAAQEDGYRTAGKFRALVDLLRNVVIPSADAVGNGGSDARLVAFVKDEADGSSSGVRARESSIPGPNSDSTGPAKAIIFAQWTGTLDLIEEQVLQQALNGALRSLRLDGSVTAHARQSIANRFNTDANIQVLLATTKVGGQGLNLTGANVVIFVEHDWNPMNDLQAMDRAHRLGQRRAVNVYRLLSRGTVEERVLSLQRFKRAVADRVVDADNSAVDSMHTDEILQALNLPQSFASRLDEVHEVDPHETEYNAFDVAAFVRKLDGRQE</sequence>
<dbReference type="InterPro" id="IPR000330">
    <property type="entry name" value="SNF2_N"/>
</dbReference>
<evidence type="ECO:0000259" key="4">
    <source>
        <dbReference type="PROSITE" id="PS51192"/>
    </source>
</evidence>
<dbReference type="Gene3D" id="3.40.50.10810">
    <property type="entry name" value="Tandem AAA-ATPase domain"/>
    <property type="match status" value="1"/>
</dbReference>
<dbReference type="PROSITE" id="PS51192">
    <property type="entry name" value="HELICASE_ATP_BIND_1"/>
    <property type="match status" value="1"/>
</dbReference>
<dbReference type="EMBL" id="BEYU01000019">
    <property type="protein sequence ID" value="GBG26221.1"/>
    <property type="molecule type" value="Genomic_DNA"/>
</dbReference>
<feature type="compositionally biased region" description="Low complexity" evidence="3">
    <location>
        <begin position="79"/>
        <end position="89"/>
    </location>
</feature>
<dbReference type="InterPro" id="IPR027417">
    <property type="entry name" value="P-loop_NTPase"/>
</dbReference>
<dbReference type="InterPro" id="IPR044972">
    <property type="entry name" value="Mot1"/>
</dbReference>
<dbReference type="Proteomes" id="UP000241890">
    <property type="component" value="Unassembled WGS sequence"/>
</dbReference>
<dbReference type="Gene3D" id="3.40.50.300">
    <property type="entry name" value="P-loop containing nucleotide triphosphate hydrolases"/>
    <property type="match status" value="1"/>
</dbReference>
<evidence type="ECO:0000313" key="7">
    <source>
        <dbReference type="Proteomes" id="UP000241890"/>
    </source>
</evidence>
<dbReference type="GO" id="GO:0003677">
    <property type="term" value="F:DNA binding"/>
    <property type="evidence" value="ECO:0007669"/>
    <property type="project" value="InterPro"/>
</dbReference>
<feature type="region of interest" description="Disordered" evidence="3">
    <location>
        <begin position="1326"/>
        <end position="1358"/>
    </location>
</feature>
<dbReference type="InterPro" id="IPR049730">
    <property type="entry name" value="SNF2/RAD54-like_C"/>
</dbReference>
<dbReference type="OrthoDB" id="10252227at2759"/>
<feature type="repeat" description="HEAT" evidence="2">
    <location>
        <begin position="1016"/>
        <end position="1054"/>
    </location>
</feature>
<reference evidence="6 7" key="1">
    <citation type="submission" date="2017-12" db="EMBL/GenBank/DDBJ databases">
        <title>Sequencing, de novo assembly and annotation of complete genome of a new Thraustochytrid species, strain FCC1311.</title>
        <authorList>
            <person name="Sedici K."/>
            <person name="Godart F."/>
            <person name="Aiese Cigliano R."/>
            <person name="Sanseverino W."/>
            <person name="Barakat M."/>
            <person name="Ortet P."/>
            <person name="Marechal E."/>
            <person name="Cagnac O."/>
            <person name="Amato A."/>
        </authorList>
    </citation>
    <scope>NUCLEOTIDE SEQUENCE [LARGE SCALE GENOMIC DNA]</scope>
</reference>
<feature type="region of interest" description="Disordered" evidence="3">
    <location>
        <begin position="33"/>
        <end position="114"/>
    </location>
</feature>
<dbReference type="InterPro" id="IPR014001">
    <property type="entry name" value="Helicase_ATP-bd"/>
</dbReference>
<dbReference type="CDD" id="cd18793">
    <property type="entry name" value="SF2_C_SNF"/>
    <property type="match status" value="1"/>
</dbReference>
<feature type="compositionally biased region" description="Polar residues" evidence="3">
    <location>
        <begin position="898"/>
        <end position="907"/>
    </location>
</feature>
<dbReference type="InterPro" id="IPR016024">
    <property type="entry name" value="ARM-type_fold"/>
</dbReference>
<dbReference type="SMART" id="SM00490">
    <property type="entry name" value="HELICc"/>
    <property type="match status" value="1"/>
</dbReference>
<feature type="region of interest" description="Disordered" evidence="3">
    <location>
        <begin position="250"/>
        <end position="269"/>
    </location>
</feature>
<dbReference type="PANTHER" id="PTHR36498:SF1">
    <property type="entry name" value="TATA-BINDING PROTEIN-ASSOCIATED FACTOR 172"/>
    <property type="match status" value="1"/>
</dbReference>
<evidence type="ECO:0000256" key="3">
    <source>
        <dbReference type="SAM" id="MobiDB-lite"/>
    </source>
</evidence>
<comment type="caution">
    <text evidence="6">The sequence shown here is derived from an EMBL/GenBank/DDBJ whole genome shotgun (WGS) entry which is preliminary data.</text>
</comment>
<dbReference type="PROSITE" id="PS50077">
    <property type="entry name" value="HEAT_REPEAT"/>
    <property type="match status" value="1"/>
</dbReference>
<dbReference type="PANTHER" id="PTHR36498">
    <property type="entry name" value="TATA-BINDING PROTEIN-ASSOCIATED FACTOR 172"/>
    <property type="match status" value="1"/>
</dbReference>
<keyword evidence="1" id="KW-0378">Hydrolase</keyword>
<evidence type="ECO:0000259" key="5">
    <source>
        <dbReference type="PROSITE" id="PS51194"/>
    </source>
</evidence>
<evidence type="ECO:0000256" key="2">
    <source>
        <dbReference type="PROSITE-ProRule" id="PRU00103"/>
    </source>
</evidence>
<dbReference type="InterPro" id="IPR001650">
    <property type="entry name" value="Helicase_C-like"/>
</dbReference>
<dbReference type="GO" id="GO:0017025">
    <property type="term" value="F:TBP-class protein binding"/>
    <property type="evidence" value="ECO:0007669"/>
    <property type="project" value="InterPro"/>
</dbReference>
<feature type="region of interest" description="Disordered" evidence="3">
    <location>
        <begin position="898"/>
        <end position="934"/>
    </location>
</feature>
<feature type="compositionally biased region" description="Low complexity" evidence="3">
    <location>
        <begin position="908"/>
        <end position="920"/>
    </location>
</feature>
<feature type="domain" description="Helicase ATP-binding" evidence="4">
    <location>
        <begin position="1118"/>
        <end position="1294"/>
    </location>
</feature>
<protein>
    <submittedName>
        <fullName evidence="6">DNA repair protein, putative</fullName>
    </submittedName>
</protein>
<dbReference type="GO" id="GO:0005524">
    <property type="term" value="F:ATP binding"/>
    <property type="evidence" value="ECO:0007669"/>
    <property type="project" value="InterPro"/>
</dbReference>
<dbReference type="SUPFAM" id="SSF52540">
    <property type="entry name" value="P-loop containing nucleoside triphosphate hydrolases"/>
    <property type="match status" value="2"/>
</dbReference>
<dbReference type="InterPro" id="IPR021133">
    <property type="entry name" value="HEAT_type_2"/>
</dbReference>
<proteinExistence type="predicted"/>
<dbReference type="PROSITE" id="PS51194">
    <property type="entry name" value="HELICASE_CTER"/>
    <property type="match status" value="1"/>
</dbReference>
<feature type="compositionally biased region" description="Basic and acidic residues" evidence="3">
    <location>
        <begin position="95"/>
        <end position="104"/>
    </location>
</feature>
<feature type="domain" description="Helicase C-terminal" evidence="5">
    <location>
        <begin position="1499"/>
        <end position="1686"/>
    </location>
</feature>
<dbReference type="InterPro" id="IPR038718">
    <property type="entry name" value="SNF2-like_sf"/>
</dbReference>
<keyword evidence="7" id="KW-1185">Reference proteome</keyword>
<gene>
    <name evidence="6" type="ORF">FCC1311_024422</name>
</gene>
<evidence type="ECO:0000256" key="1">
    <source>
        <dbReference type="ARBA" id="ARBA00022801"/>
    </source>
</evidence>
<dbReference type="GO" id="GO:0016887">
    <property type="term" value="F:ATP hydrolysis activity"/>
    <property type="evidence" value="ECO:0007669"/>
    <property type="project" value="InterPro"/>
</dbReference>
<dbReference type="InterPro" id="IPR011989">
    <property type="entry name" value="ARM-like"/>
</dbReference>